<dbReference type="SUPFAM" id="SSF56672">
    <property type="entry name" value="DNA/RNA polymerases"/>
    <property type="match status" value="1"/>
</dbReference>
<dbReference type="GO" id="GO:0003964">
    <property type="term" value="F:RNA-directed DNA polymerase activity"/>
    <property type="evidence" value="ECO:0007669"/>
    <property type="project" value="UniProtKB-KW"/>
</dbReference>
<keyword evidence="2" id="KW-0808">Transferase</keyword>
<dbReference type="InterPro" id="IPR000477">
    <property type="entry name" value="RT_dom"/>
</dbReference>
<evidence type="ECO:0000256" key="7">
    <source>
        <dbReference type="ARBA" id="ARBA00023118"/>
    </source>
</evidence>
<evidence type="ECO:0000256" key="4">
    <source>
        <dbReference type="ARBA" id="ARBA00022723"/>
    </source>
</evidence>
<dbReference type="PRINTS" id="PR00866">
    <property type="entry name" value="RNADNAPOLMS"/>
</dbReference>
<dbReference type="Proteomes" id="UP000251853">
    <property type="component" value="Unassembled WGS sequence"/>
</dbReference>
<gene>
    <name evidence="11" type="ORF">NCTC11224_02353</name>
</gene>
<dbReference type="Pfam" id="PF00078">
    <property type="entry name" value="RVT_1"/>
    <property type="match status" value="1"/>
</dbReference>
<evidence type="ECO:0000256" key="2">
    <source>
        <dbReference type="ARBA" id="ARBA00022679"/>
    </source>
</evidence>
<evidence type="ECO:0000256" key="5">
    <source>
        <dbReference type="ARBA" id="ARBA00022842"/>
    </source>
</evidence>
<evidence type="ECO:0000256" key="9">
    <source>
        <dbReference type="ARBA" id="ARBA00048173"/>
    </source>
</evidence>
<keyword evidence="4" id="KW-0479">Metal-binding</keyword>
<dbReference type="InterPro" id="IPR051083">
    <property type="entry name" value="GrpII_Intron_Splice-Mob/Def"/>
</dbReference>
<keyword evidence="12" id="KW-1185">Reference proteome</keyword>
<evidence type="ECO:0000313" key="12">
    <source>
        <dbReference type="Proteomes" id="UP000251853"/>
    </source>
</evidence>
<dbReference type="PANTHER" id="PTHR34047">
    <property type="entry name" value="NUCLEAR INTRON MATURASE 1, MITOCHONDRIAL-RELATED"/>
    <property type="match status" value="1"/>
</dbReference>
<dbReference type="GO" id="GO:0003723">
    <property type="term" value="F:RNA binding"/>
    <property type="evidence" value="ECO:0007669"/>
    <property type="project" value="InterPro"/>
</dbReference>
<organism evidence="11 12">
    <name type="scientific">Enterocloster clostridioformis</name>
    <dbReference type="NCBI Taxonomy" id="1531"/>
    <lineage>
        <taxon>Bacteria</taxon>
        <taxon>Bacillati</taxon>
        <taxon>Bacillota</taxon>
        <taxon>Clostridia</taxon>
        <taxon>Lachnospirales</taxon>
        <taxon>Lachnospiraceae</taxon>
        <taxon>Enterocloster</taxon>
    </lineage>
</organism>
<dbReference type="AlphaFoldDB" id="A0A2X2U4B9"/>
<comment type="similarity">
    <text evidence="8">Belongs to the bacterial reverse transcriptase family.</text>
</comment>
<proteinExistence type="inferred from homology"/>
<dbReference type="GO" id="GO:0051607">
    <property type="term" value="P:defense response to virus"/>
    <property type="evidence" value="ECO:0007669"/>
    <property type="project" value="UniProtKB-KW"/>
</dbReference>
<evidence type="ECO:0000313" key="11">
    <source>
        <dbReference type="EMBL" id="SQB11006.1"/>
    </source>
</evidence>
<comment type="catalytic activity">
    <reaction evidence="9">
        <text>DNA(n) + a 2'-deoxyribonucleoside 5'-triphosphate = DNA(n+1) + diphosphate</text>
        <dbReference type="Rhea" id="RHEA:22508"/>
        <dbReference type="Rhea" id="RHEA-COMP:17339"/>
        <dbReference type="Rhea" id="RHEA-COMP:17340"/>
        <dbReference type="ChEBI" id="CHEBI:33019"/>
        <dbReference type="ChEBI" id="CHEBI:61560"/>
        <dbReference type="ChEBI" id="CHEBI:173112"/>
        <dbReference type="EC" id="2.7.7.49"/>
    </reaction>
</comment>
<keyword evidence="6 11" id="KW-0695">RNA-directed DNA polymerase</keyword>
<evidence type="ECO:0000256" key="8">
    <source>
        <dbReference type="ARBA" id="ARBA00034120"/>
    </source>
</evidence>
<accession>A0A2X2U4B9</accession>
<dbReference type="PROSITE" id="PS50878">
    <property type="entry name" value="RT_POL"/>
    <property type="match status" value="1"/>
</dbReference>
<feature type="domain" description="Reverse transcriptase" evidence="10">
    <location>
        <begin position="349"/>
        <end position="581"/>
    </location>
</feature>
<dbReference type="Gene3D" id="3.30.70.270">
    <property type="match status" value="1"/>
</dbReference>
<evidence type="ECO:0000259" key="10">
    <source>
        <dbReference type="PROSITE" id="PS50878"/>
    </source>
</evidence>
<dbReference type="GO" id="GO:0046872">
    <property type="term" value="F:metal ion binding"/>
    <property type="evidence" value="ECO:0007669"/>
    <property type="project" value="UniProtKB-KW"/>
</dbReference>
<dbReference type="InterPro" id="IPR000123">
    <property type="entry name" value="Reverse_transcriptase_msDNA"/>
</dbReference>
<evidence type="ECO:0000256" key="3">
    <source>
        <dbReference type="ARBA" id="ARBA00022695"/>
    </source>
</evidence>
<name>A0A2X2U4B9_9FIRM</name>
<dbReference type="InterPro" id="IPR043128">
    <property type="entry name" value="Rev_trsase/Diguanyl_cyclase"/>
</dbReference>
<protein>
    <recommendedName>
        <fullName evidence="1">RNA-directed DNA polymerase</fullName>
        <ecNumber evidence="1">2.7.7.49</ecNumber>
    </recommendedName>
</protein>
<sequence length="660" mass="77808">MNRTPEEVINLRPLVFLCGPLYDPSDKKDRRKILRQYLTRYKTTLSYNGKDYVIEPFALIIDKVFNTEDLENNQNIALIEEVIAACAYKNYIFIDTMSTALELGLFANSYSQNRTTALLPKDFRSFKPSIGYFVQQTIKKSDNIALCIYGNKRINKFIDGGRQVIENLVAFKSHQIPREIERDIKKDFSKGIESFILRIEFTTNIKDAEKILYQVNTEGIRMVIPPRILFYLVETFGSINNIKNALLDYFEYYECEKDKELVIMSILIRKGLCILELDSPFEYSIIDVIGSMSYFIEKLKTRVAFHQNYERLRYAPIKRWRSRKRFSACELLGLDIIEMRQMQSLFGYNKKKSVISKNLLINGKKRKIKMYSCTSEGFALRNFHLRLMKQLQKLFELQPYSYAYRKDRSILMCMNQHIDSKFFLKIDIRDFFNSISKGKMNKIIKCHLCYDPKQAYEDNVIWRKSRYLGEYVKEWLGIKEITDICFVNGRLALGMVTSPILSNIYMDFFDARFHDNYPELVYTRYSDDILISSGKWFDYKSILNFIAKELCYLGLEMNEHKVGFYKLKQAGDHIKFLGLNIVHGPAEENYITVGKQYIKDVCSNISQYEKKIGLFKKSQIIGQIEYIKFISTRDYLQLQKIYRIKNHKDLNVEELNRVGL</sequence>
<evidence type="ECO:0000256" key="1">
    <source>
        <dbReference type="ARBA" id="ARBA00012493"/>
    </source>
</evidence>
<keyword evidence="7" id="KW-0051">Antiviral defense</keyword>
<keyword evidence="3" id="KW-0548">Nucleotidyltransferase</keyword>
<reference evidence="11 12" key="1">
    <citation type="submission" date="2018-06" db="EMBL/GenBank/DDBJ databases">
        <authorList>
            <consortium name="Pathogen Informatics"/>
            <person name="Doyle S."/>
        </authorList>
    </citation>
    <scope>NUCLEOTIDE SEQUENCE [LARGE SCALE GENOMIC DNA]</scope>
    <source>
        <strain evidence="11 12">NCTC11224</strain>
    </source>
</reference>
<dbReference type="EMBL" id="UAVW01000009">
    <property type="protein sequence ID" value="SQB11006.1"/>
    <property type="molecule type" value="Genomic_DNA"/>
</dbReference>
<evidence type="ECO:0000256" key="6">
    <source>
        <dbReference type="ARBA" id="ARBA00022918"/>
    </source>
</evidence>
<dbReference type="InterPro" id="IPR043502">
    <property type="entry name" value="DNA/RNA_pol_sf"/>
</dbReference>
<dbReference type="EC" id="2.7.7.49" evidence="1"/>
<keyword evidence="5" id="KW-0460">Magnesium</keyword>